<evidence type="ECO:0000313" key="2">
    <source>
        <dbReference type="Proteomes" id="UP001176806"/>
    </source>
</evidence>
<dbReference type="InterPro" id="IPR011990">
    <property type="entry name" value="TPR-like_helical_dom_sf"/>
</dbReference>
<dbReference type="SUPFAM" id="SSF48452">
    <property type="entry name" value="TPR-like"/>
    <property type="match status" value="1"/>
</dbReference>
<dbReference type="Gene3D" id="1.25.40.10">
    <property type="entry name" value="Tetratricopeptide repeat domain"/>
    <property type="match status" value="1"/>
</dbReference>
<evidence type="ECO:0000313" key="1">
    <source>
        <dbReference type="EMBL" id="MDO5973943.1"/>
    </source>
</evidence>
<dbReference type="EMBL" id="JAUOEL010000002">
    <property type="protein sequence ID" value="MDO5973943.1"/>
    <property type="molecule type" value="Genomic_DNA"/>
</dbReference>
<protein>
    <recommendedName>
        <fullName evidence="3">Tetratricopeptide repeat protein</fullName>
    </recommendedName>
</protein>
<dbReference type="RefSeq" id="WP_303301085.1">
    <property type="nucleotide sequence ID" value="NZ_BAABDA010000051.1"/>
</dbReference>
<keyword evidence="2" id="KW-1185">Reference proteome</keyword>
<name>A0ABT8WLF8_9FLAO</name>
<sequence>MGLFNFLFGKKKITLDELKVKNQDYISKNPKPKNEENALMRQASRMLTSENFNESIELYKKLAENYPQKKGLYLSQIGAAFYFLNDFDKAIEYYLKAKNEGVDSYMIDNNIWETCKAIYYSTNDDKTIERYLEYYPHGNYAKKAKKILSKKQKKWGVFFNHKMQRV</sequence>
<proteinExistence type="predicted"/>
<evidence type="ECO:0008006" key="3">
    <source>
        <dbReference type="Google" id="ProtNLM"/>
    </source>
</evidence>
<gene>
    <name evidence="1" type="ORF">Q4Q40_07080</name>
</gene>
<dbReference type="Proteomes" id="UP001176806">
    <property type="component" value="Unassembled WGS sequence"/>
</dbReference>
<accession>A0ABT8WLF8</accession>
<comment type="caution">
    <text evidence="1">The sequence shown here is derived from an EMBL/GenBank/DDBJ whole genome shotgun (WGS) entry which is preliminary data.</text>
</comment>
<reference evidence="1" key="1">
    <citation type="submission" date="2023-07" db="EMBL/GenBank/DDBJ databases">
        <title>Two novel species in the genus Flavivirga.</title>
        <authorList>
            <person name="Kwon K."/>
        </authorList>
    </citation>
    <scope>NUCLEOTIDE SEQUENCE</scope>
    <source>
        <strain evidence="1">KACC 14158</strain>
    </source>
</reference>
<organism evidence="1 2">
    <name type="scientific">Flavivirga jejuensis</name>
    <dbReference type="NCBI Taxonomy" id="870487"/>
    <lineage>
        <taxon>Bacteria</taxon>
        <taxon>Pseudomonadati</taxon>
        <taxon>Bacteroidota</taxon>
        <taxon>Flavobacteriia</taxon>
        <taxon>Flavobacteriales</taxon>
        <taxon>Flavobacteriaceae</taxon>
        <taxon>Flavivirga</taxon>
    </lineage>
</organism>